<keyword evidence="7 10" id="KW-0862">Zinc</keyword>
<evidence type="ECO:0000256" key="1">
    <source>
        <dbReference type="ARBA" id="ARBA00022490"/>
    </source>
</evidence>
<comment type="function">
    <text evidence="10">One of several proteins that assist in the late maturation steps of the functional core of the 30S ribosomal subunit. Helps release RbfA from mature subunits. May play a role in the assembly of ribosomal proteins into the subunit. Circularly permuted GTPase that catalyzes slow GTP hydrolysis, GTPase activity is stimulated by the 30S ribosomal subunit.</text>
</comment>
<evidence type="ECO:0000256" key="6">
    <source>
        <dbReference type="ARBA" id="ARBA00022801"/>
    </source>
</evidence>
<evidence type="ECO:0000256" key="11">
    <source>
        <dbReference type="SAM" id="Coils"/>
    </source>
</evidence>
<dbReference type="Proteomes" id="UP000613768">
    <property type="component" value="Unassembled WGS sequence"/>
</dbReference>
<feature type="binding site" evidence="10">
    <location>
        <position position="292"/>
    </location>
    <ligand>
        <name>Zn(2+)</name>
        <dbReference type="ChEBI" id="CHEBI:29105"/>
    </ligand>
</feature>
<dbReference type="CDD" id="cd01854">
    <property type="entry name" value="YjeQ_EngC"/>
    <property type="match status" value="1"/>
</dbReference>
<evidence type="ECO:0000256" key="5">
    <source>
        <dbReference type="ARBA" id="ARBA00022741"/>
    </source>
</evidence>
<comment type="caution">
    <text evidence="14">The sequence shown here is derived from an EMBL/GenBank/DDBJ whole genome shotgun (WGS) entry which is preliminary data.</text>
</comment>
<feature type="binding site" evidence="10">
    <location>
        <position position="287"/>
    </location>
    <ligand>
        <name>Zn(2+)</name>
        <dbReference type="ChEBI" id="CHEBI:29105"/>
    </ligand>
</feature>
<evidence type="ECO:0000313" key="14">
    <source>
        <dbReference type="EMBL" id="MBD8525601.1"/>
    </source>
</evidence>
<dbReference type="SUPFAM" id="SSF52540">
    <property type="entry name" value="P-loop containing nucleoside triphosphate hydrolases"/>
    <property type="match status" value="1"/>
</dbReference>
<dbReference type="GO" id="GO:0003924">
    <property type="term" value="F:GTPase activity"/>
    <property type="evidence" value="ECO:0007669"/>
    <property type="project" value="UniProtKB-UniRule"/>
</dbReference>
<keyword evidence="3 10" id="KW-0479">Metal-binding</keyword>
<dbReference type="GO" id="GO:0046872">
    <property type="term" value="F:metal ion binding"/>
    <property type="evidence" value="ECO:0007669"/>
    <property type="project" value="UniProtKB-KW"/>
</dbReference>
<dbReference type="GO" id="GO:0042274">
    <property type="term" value="P:ribosomal small subunit biogenesis"/>
    <property type="evidence" value="ECO:0007669"/>
    <property type="project" value="UniProtKB-UniRule"/>
</dbReference>
<comment type="cofactor">
    <cofactor evidence="10">
        <name>Zn(2+)</name>
        <dbReference type="ChEBI" id="CHEBI:29105"/>
    </cofactor>
    <text evidence="10">Binds 1 zinc ion per subunit.</text>
</comment>
<dbReference type="GO" id="GO:0005525">
    <property type="term" value="F:GTP binding"/>
    <property type="evidence" value="ECO:0007669"/>
    <property type="project" value="UniProtKB-UniRule"/>
</dbReference>
<accession>A0AAW3ZHW4</accession>
<dbReference type="GO" id="GO:0019843">
    <property type="term" value="F:rRNA binding"/>
    <property type="evidence" value="ECO:0007669"/>
    <property type="project" value="UniProtKB-KW"/>
</dbReference>
<evidence type="ECO:0000259" key="13">
    <source>
        <dbReference type="PROSITE" id="PS51721"/>
    </source>
</evidence>
<evidence type="ECO:0000256" key="8">
    <source>
        <dbReference type="ARBA" id="ARBA00022884"/>
    </source>
</evidence>
<dbReference type="PROSITE" id="PS50936">
    <property type="entry name" value="ENGC_GTPASE"/>
    <property type="match status" value="1"/>
</dbReference>
<feature type="binding site" evidence="10">
    <location>
        <position position="300"/>
    </location>
    <ligand>
        <name>Zn(2+)</name>
        <dbReference type="ChEBI" id="CHEBI:29105"/>
    </ligand>
</feature>
<comment type="subcellular location">
    <subcellularLocation>
        <location evidence="10">Cytoplasm</location>
    </subcellularLocation>
</comment>
<dbReference type="Gene3D" id="3.40.50.300">
    <property type="entry name" value="P-loop containing nucleotide triphosphate hydrolases"/>
    <property type="match status" value="1"/>
</dbReference>
<feature type="binding site" evidence="10">
    <location>
        <begin position="206"/>
        <end position="214"/>
    </location>
    <ligand>
        <name>GTP</name>
        <dbReference type="ChEBI" id="CHEBI:37565"/>
    </ligand>
</feature>
<dbReference type="PANTHER" id="PTHR32120:SF10">
    <property type="entry name" value="SMALL RIBOSOMAL SUBUNIT BIOGENESIS GTPASE RSGA"/>
    <property type="match status" value="1"/>
</dbReference>
<evidence type="ECO:0000256" key="3">
    <source>
        <dbReference type="ARBA" id="ARBA00022723"/>
    </source>
</evidence>
<keyword evidence="4 10" id="KW-0699">rRNA-binding</keyword>
<keyword evidence="2 10" id="KW-0690">Ribosome biogenesis</keyword>
<dbReference type="Gene3D" id="1.10.40.50">
    <property type="entry name" value="Probable gtpase engc, domain 3"/>
    <property type="match status" value="1"/>
</dbReference>
<organism evidence="14 15">
    <name type="scientific">Pseudomarimonas arenosa</name>
    <dbReference type="NCBI Taxonomy" id="2774145"/>
    <lineage>
        <taxon>Bacteria</taxon>
        <taxon>Pseudomonadati</taxon>
        <taxon>Pseudomonadota</taxon>
        <taxon>Gammaproteobacteria</taxon>
        <taxon>Lysobacterales</taxon>
        <taxon>Lysobacteraceae</taxon>
        <taxon>Pseudomarimonas</taxon>
    </lineage>
</organism>
<evidence type="ECO:0000256" key="2">
    <source>
        <dbReference type="ARBA" id="ARBA00022517"/>
    </source>
</evidence>
<evidence type="ECO:0000256" key="10">
    <source>
        <dbReference type="HAMAP-Rule" id="MF_01820"/>
    </source>
</evidence>
<dbReference type="InterPro" id="IPR030378">
    <property type="entry name" value="G_CP_dom"/>
</dbReference>
<dbReference type="HAMAP" id="MF_01820">
    <property type="entry name" value="GTPase_RsgA"/>
    <property type="match status" value="1"/>
</dbReference>
<dbReference type="AlphaFoldDB" id="A0AAW3ZHW4"/>
<keyword evidence="1 10" id="KW-0963">Cytoplasm</keyword>
<gene>
    <name evidence="10 14" type="primary">rsgA</name>
    <name evidence="14" type="ORF">IFO71_07590</name>
</gene>
<feature type="binding site" evidence="10">
    <location>
        <begin position="155"/>
        <end position="158"/>
    </location>
    <ligand>
        <name>GTP</name>
        <dbReference type="ChEBI" id="CHEBI:37565"/>
    </ligand>
</feature>
<protein>
    <recommendedName>
        <fullName evidence="10">Small ribosomal subunit biogenesis GTPase RsgA</fullName>
        <ecNumber evidence="10">3.6.1.-</ecNumber>
    </recommendedName>
</protein>
<evidence type="ECO:0000256" key="4">
    <source>
        <dbReference type="ARBA" id="ARBA00022730"/>
    </source>
</evidence>
<feature type="coiled-coil region" evidence="11">
    <location>
        <begin position="154"/>
        <end position="184"/>
    </location>
</feature>
<feature type="domain" description="CP-type G" evidence="13">
    <location>
        <begin position="110"/>
        <end position="264"/>
    </location>
</feature>
<keyword evidence="11" id="KW-0175">Coiled coil</keyword>
<feature type="binding site" evidence="10">
    <location>
        <position position="294"/>
    </location>
    <ligand>
        <name>Zn(2+)</name>
        <dbReference type="ChEBI" id="CHEBI:29105"/>
    </ligand>
</feature>
<keyword evidence="8 10" id="KW-0694">RNA-binding</keyword>
<sequence>MSSSPAPPSVTPGLAECGWRDDLPAAQALSRARGRVARVTEQHRSGYKVTDGEYEFAVQSPSQWVKASLMPEERATVGDWVLLDPAHDRIEALLPRQSLLRRAAAGEHYKQQLIAANIDTVLVVAGLDGDFNPRRLERYVAMVGASGARPVIVLTKVDLQVQDAEAALAELAKLEVAVVRVNAREAAAREALQPWLAPGQTLVLVGSSGAGKSTLTNTLLGHERQRTGAVRDSDARGRHTTTHRSLLRLPGGACLIDTPGMRELKLTGEEDLDDAGFADIETLAADCKFRDCRHDREPGCAIRAALESGDLDRRRWEQFLKLGQELGQARQSLAQQLERRAEDKRLGKALNKRLVDKYGKR</sequence>
<keyword evidence="5 10" id="KW-0547">Nucleotide-binding</keyword>
<dbReference type="NCBIfam" id="TIGR00157">
    <property type="entry name" value="ribosome small subunit-dependent GTPase A"/>
    <property type="match status" value="1"/>
</dbReference>
<dbReference type="EMBL" id="JACYTR010000010">
    <property type="protein sequence ID" value="MBD8525601.1"/>
    <property type="molecule type" value="Genomic_DNA"/>
</dbReference>
<evidence type="ECO:0000256" key="7">
    <source>
        <dbReference type="ARBA" id="ARBA00022833"/>
    </source>
</evidence>
<dbReference type="InterPro" id="IPR010914">
    <property type="entry name" value="RsgA_GTPase_dom"/>
</dbReference>
<dbReference type="Pfam" id="PF03193">
    <property type="entry name" value="RsgA_GTPase"/>
    <property type="match status" value="1"/>
</dbReference>
<dbReference type="PROSITE" id="PS51721">
    <property type="entry name" value="G_CP"/>
    <property type="match status" value="1"/>
</dbReference>
<keyword evidence="6 10" id="KW-0378">Hydrolase</keyword>
<name>A0AAW3ZHW4_9GAMM</name>
<evidence type="ECO:0000313" key="15">
    <source>
        <dbReference type="Proteomes" id="UP000613768"/>
    </source>
</evidence>
<dbReference type="RefSeq" id="WP_192028946.1">
    <property type="nucleotide sequence ID" value="NZ_JACYTR010000010.1"/>
</dbReference>
<reference evidence="14 15" key="1">
    <citation type="submission" date="2020-09" db="EMBL/GenBank/DDBJ databases">
        <title>Pseudoxanthomonas sp. CAU 1598 isolated from sand of Yaerae Beach.</title>
        <authorList>
            <person name="Kim W."/>
        </authorList>
    </citation>
    <scope>NUCLEOTIDE SEQUENCE [LARGE SCALE GENOMIC DNA]</scope>
    <source>
        <strain evidence="14 15">CAU 1598</strain>
    </source>
</reference>
<dbReference type="InterPro" id="IPR027417">
    <property type="entry name" value="P-loop_NTPase"/>
</dbReference>
<dbReference type="EC" id="3.6.1.-" evidence="10"/>
<feature type="domain" description="EngC GTPase" evidence="12">
    <location>
        <begin position="116"/>
        <end position="262"/>
    </location>
</feature>
<dbReference type="GO" id="GO:0005737">
    <property type="term" value="C:cytoplasm"/>
    <property type="evidence" value="ECO:0007669"/>
    <property type="project" value="UniProtKB-SubCell"/>
</dbReference>
<keyword evidence="9 10" id="KW-0342">GTP-binding</keyword>
<dbReference type="InterPro" id="IPR004881">
    <property type="entry name" value="Ribosome_biogen_GTPase_RsgA"/>
</dbReference>
<comment type="similarity">
    <text evidence="10">Belongs to the TRAFAC class YlqF/YawG GTPase family. RsgA subfamily.</text>
</comment>
<proteinExistence type="inferred from homology"/>
<evidence type="ECO:0000259" key="12">
    <source>
        <dbReference type="PROSITE" id="PS50936"/>
    </source>
</evidence>
<dbReference type="PANTHER" id="PTHR32120">
    <property type="entry name" value="SMALL RIBOSOMAL SUBUNIT BIOGENESIS GTPASE RSGA"/>
    <property type="match status" value="1"/>
</dbReference>
<comment type="subunit">
    <text evidence="10">Monomer. Associates with 30S ribosomal subunit, binds 16S rRNA.</text>
</comment>
<keyword evidence="15" id="KW-1185">Reference proteome</keyword>
<evidence type="ECO:0000256" key="9">
    <source>
        <dbReference type="ARBA" id="ARBA00023134"/>
    </source>
</evidence>